<gene>
    <name evidence="3" type="ORF">TW77_13035</name>
</gene>
<dbReference type="Pfam" id="PF07603">
    <property type="entry name" value="Lcl_C"/>
    <property type="match status" value="1"/>
</dbReference>
<dbReference type="InterPro" id="IPR013783">
    <property type="entry name" value="Ig-like_fold"/>
</dbReference>
<dbReference type="PROSITE" id="PS51257">
    <property type="entry name" value="PROKAR_LIPOPROTEIN"/>
    <property type="match status" value="1"/>
</dbReference>
<dbReference type="AlphaFoldDB" id="A0A0F4QKU2"/>
<evidence type="ECO:0000256" key="1">
    <source>
        <dbReference type="SAM" id="SignalP"/>
    </source>
</evidence>
<dbReference type="EMBL" id="JXYA01000027">
    <property type="protein sequence ID" value="KJZ08328.1"/>
    <property type="molecule type" value="Genomic_DNA"/>
</dbReference>
<dbReference type="PANTHER" id="PTHR35812">
    <property type="entry name" value="LIPOPROTEIN"/>
    <property type="match status" value="1"/>
</dbReference>
<evidence type="ECO:0000259" key="2">
    <source>
        <dbReference type="Pfam" id="PF07603"/>
    </source>
</evidence>
<evidence type="ECO:0000313" key="3">
    <source>
        <dbReference type="EMBL" id="KJZ08328.1"/>
    </source>
</evidence>
<keyword evidence="4" id="KW-1185">Reference proteome</keyword>
<feature type="signal peptide" evidence="1">
    <location>
        <begin position="1"/>
        <end position="19"/>
    </location>
</feature>
<dbReference type="OrthoDB" id="9815730at2"/>
<organism evidence="3 4">
    <name type="scientific">Pseudoalteromonas rubra</name>
    <dbReference type="NCBI Taxonomy" id="43658"/>
    <lineage>
        <taxon>Bacteria</taxon>
        <taxon>Pseudomonadati</taxon>
        <taxon>Pseudomonadota</taxon>
        <taxon>Gammaproteobacteria</taxon>
        <taxon>Alteromonadales</taxon>
        <taxon>Pseudoalteromonadaceae</taxon>
        <taxon>Pseudoalteromonas</taxon>
    </lineage>
</organism>
<accession>A0A0F4QKU2</accession>
<name>A0A0F4QKU2_9GAMM</name>
<proteinExistence type="predicted"/>
<dbReference type="PANTHER" id="PTHR35812:SF1">
    <property type="entry name" value="LIPOPROTEIN"/>
    <property type="match status" value="1"/>
</dbReference>
<keyword evidence="1" id="KW-0732">Signal</keyword>
<dbReference type="Pfam" id="PF22352">
    <property type="entry name" value="K319L-like_PKD"/>
    <property type="match status" value="2"/>
</dbReference>
<sequence length="562" mass="59881">MLKKSVLALGLASVLSACGGGSDGDESPNISVSVNAGPDISVNEKTEFTLKPLGSPSGGVFSWQMVSGPELEGFPQEGEEVVVEAPDVKGNSKIELKVSYTAPDGSSASDTLVVNVISVNLLPSAKISQTAPEEGAAKYADTITLSAAESADNDENGSIVAYQWEKLEGPATVSAERTDQVTLSFVHPLLAEADTVTWQLTVTDDEGASATSTKQLALVANDQLVLANAGSDQQVQELDSVTLDATQSVTVDGQFGCLWEQVSNGSAVTLADERACKTSFMAPLKSGNQATSIDFKVTVTDSAQRNGSDTVNVEILPKPLGKLNDTGTTKCYNNTSEISCGNSDFPGQDAELGRDAVVQFLPKSGQGNQAFDFTKFSEEFEPLTSDSTDFSCVLDNVTGLIWEVKEVTAGTLPNTSTRNAQNHYTWYLNDGANVNPGAPNTTCPQDNYCGVQALIDTVNAASFCGGNNWRLPTYMELANLLDHNSSGDYLLDPNYFPNVPAEALLGHQYYWTTQTSVDGTDGKDDNLVRALVIDMKTGNDVTRNKSQTAYVRLVRRYGEDDQ</sequence>
<feature type="domain" description="Lcl C-terminal" evidence="2">
    <location>
        <begin position="392"/>
        <end position="555"/>
    </location>
</feature>
<feature type="chain" id="PRO_5002475840" description="Lcl C-terminal domain-containing protein" evidence="1">
    <location>
        <begin position="20"/>
        <end position="562"/>
    </location>
</feature>
<evidence type="ECO:0000313" key="4">
    <source>
        <dbReference type="Proteomes" id="UP000033452"/>
    </source>
</evidence>
<comment type="caution">
    <text evidence="3">The sequence shown here is derived from an EMBL/GenBank/DDBJ whole genome shotgun (WGS) entry which is preliminary data.</text>
</comment>
<protein>
    <recommendedName>
        <fullName evidence="2">Lcl C-terminal domain-containing protein</fullName>
    </recommendedName>
</protein>
<dbReference type="Gene3D" id="2.60.40.10">
    <property type="entry name" value="Immunoglobulins"/>
    <property type="match status" value="2"/>
</dbReference>
<dbReference type="PATRIC" id="fig|43658.5.peg.2755"/>
<dbReference type="Proteomes" id="UP000033452">
    <property type="component" value="Unassembled WGS sequence"/>
</dbReference>
<dbReference type="RefSeq" id="WP_046005415.1">
    <property type="nucleotide sequence ID" value="NZ_JXYA01000027.1"/>
</dbReference>
<dbReference type="InterPro" id="IPR011460">
    <property type="entry name" value="Lcl_C"/>
</dbReference>
<reference evidence="3 4" key="1">
    <citation type="journal article" date="2015" name="BMC Genomics">
        <title>Genome mining reveals unlocked bioactive potential of marine Gram-negative bacteria.</title>
        <authorList>
            <person name="Machado H."/>
            <person name="Sonnenschein E.C."/>
            <person name="Melchiorsen J."/>
            <person name="Gram L."/>
        </authorList>
    </citation>
    <scope>NUCLEOTIDE SEQUENCE [LARGE SCALE GENOMIC DNA]</scope>
    <source>
        <strain evidence="3 4">S2471</strain>
    </source>
</reference>
<dbReference type="CDD" id="cd00146">
    <property type="entry name" value="PKD"/>
    <property type="match status" value="1"/>
</dbReference>